<accession>A0A1B9HUW6</accession>
<protein>
    <recommendedName>
        <fullName evidence="6">Integral membrane protein</fullName>
    </recommendedName>
</protein>
<feature type="transmembrane region" description="Helical" evidence="2">
    <location>
        <begin position="39"/>
        <end position="60"/>
    </location>
</feature>
<evidence type="ECO:0000313" key="4">
    <source>
        <dbReference type="EMBL" id="WWC68151.1"/>
    </source>
</evidence>
<evidence type="ECO:0000313" key="5">
    <source>
        <dbReference type="Proteomes" id="UP000094020"/>
    </source>
</evidence>
<dbReference type="STRING" id="1296096.A0A1B9HUW6"/>
<evidence type="ECO:0000256" key="1">
    <source>
        <dbReference type="SAM" id="MobiDB-lite"/>
    </source>
</evidence>
<feature type="region of interest" description="Disordered" evidence="1">
    <location>
        <begin position="381"/>
        <end position="411"/>
    </location>
</feature>
<reference evidence="4" key="4">
    <citation type="submission" date="2024-02" db="EMBL/GenBank/DDBJ databases">
        <title>Comparative genomics of Cryptococcus and Kwoniella reveals pathogenesis evolution and contrasting modes of karyotype evolution via chromosome fusion or intercentromeric recombination.</title>
        <authorList>
            <person name="Coelho M.A."/>
            <person name="David-Palma M."/>
            <person name="Shea T."/>
            <person name="Bowers K."/>
            <person name="McGinley-Smith S."/>
            <person name="Mohammad A.W."/>
            <person name="Gnirke A."/>
            <person name="Yurkov A.M."/>
            <person name="Nowrousian M."/>
            <person name="Sun S."/>
            <person name="Cuomo C.A."/>
            <person name="Heitman J."/>
        </authorList>
    </citation>
    <scope>NUCLEOTIDE SEQUENCE</scope>
    <source>
        <strain evidence="4">CBS 10737</strain>
    </source>
</reference>
<proteinExistence type="predicted"/>
<dbReference type="OrthoDB" id="2561149at2759"/>
<dbReference type="GeneID" id="30175202"/>
<organism evidence="3">
    <name type="scientific">Kwoniella pini CBS 10737</name>
    <dbReference type="NCBI Taxonomy" id="1296096"/>
    <lineage>
        <taxon>Eukaryota</taxon>
        <taxon>Fungi</taxon>
        <taxon>Dikarya</taxon>
        <taxon>Basidiomycota</taxon>
        <taxon>Agaricomycotina</taxon>
        <taxon>Tremellomycetes</taxon>
        <taxon>Tremellales</taxon>
        <taxon>Cryptococcaceae</taxon>
        <taxon>Kwoniella</taxon>
    </lineage>
</organism>
<feature type="transmembrane region" description="Helical" evidence="2">
    <location>
        <begin position="149"/>
        <end position="170"/>
    </location>
</feature>
<dbReference type="AlphaFoldDB" id="A0A1B9HUW6"/>
<feature type="transmembrane region" description="Helical" evidence="2">
    <location>
        <begin position="72"/>
        <end position="97"/>
    </location>
</feature>
<dbReference type="KEGG" id="kpin:30175202"/>
<evidence type="ECO:0000313" key="3">
    <source>
        <dbReference type="EMBL" id="OCF47059.1"/>
    </source>
</evidence>
<reference evidence="4" key="2">
    <citation type="submission" date="2013-07" db="EMBL/GenBank/DDBJ databases">
        <authorList>
            <consortium name="The Broad Institute Genome Sequencing Platform"/>
            <person name="Cuomo C."/>
            <person name="Litvintseva A."/>
            <person name="Chen Y."/>
            <person name="Heitman J."/>
            <person name="Sun S."/>
            <person name="Springer D."/>
            <person name="Dromer F."/>
            <person name="Young S.K."/>
            <person name="Zeng Q."/>
            <person name="Gargeya S."/>
            <person name="Fitzgerald M."/>
            <person name="Abouelleil A."/>
            <person name="Alvarado L."/>
            <person name="Berlin A.M."/>
            <person name="Chapman S.B."/>
            <person name="Dewar J."/>
            <person name="Goldberg J."/>
            <person name="Griggs A."/>
            <person name="Gujja S."/>
            <person name="Hansen M."/>
            <person name="Howarth C."/>
            <person name="Imamovic A."/>
            <person name="Larimer J."/>
            <person name="McCowan C."/>
            <person name="Murphy C."/>
            <person name="Pearson M."/>
            <person name="Priest M."/>
            <person name="Roberts A."/>
            <person name="Saif S."/>
            <person name="Shea T."/>
            <person name="Sykes S."/>
            <person name="Wortman J."/>
            <person name="Nusbaum C."/>
            <person name="Birren B."/>
        </authorList>
    </citation>
    <scope>NUCLEOTIDE SEQUENCE</scope>
    <source>
        <strain evidence="4">CBS 10737</strain>
    </source>
</reference>
<feature type="transmembrane region" description="Helical" evidence="2">
    <location>
        <begin position="199"/>
        <end position="221"/>
    </location>
</feature>
<evidence type="ECO:0000256" key="2">
    <source>
        <dbReference type="SAM" id="Phobius"/>
    </source>
</evidence>
<dbReference type="EMBL" id="CP144520">
    <property type="protein sequence ID" value="WWC68151.1"/>
    <property type="molecule type" value="Genomic_DNA"/>
</dbReference>
<name>A0A1B9HUW6_9TREE</name>
<evidence type="ECO:0008006" key="6">
    <source>
        <dbReference type="Google" id="ProtNLM"/>
    </source>
</evidence>
<reference evidence="3" key="1">
    <citation type="submission" date="2013-07" db="EMBL/GenBank/DDBJ databases">
        <title>The Genome Sequence of Cryptococcus pinus CBS10737.</title>
        <authorList>
            <consortium name="The Broad Institute Genome Sequencing Platform"/>
            <person name="Cuomo C."/>
            <person name="Litvintseva A."/>
            <person name="Chen Y."/>
            <person name="Heitman J."/>
            <person name="Sun S."/>
            <person name="Springer D."/>
            <person name="Dromer F."/>
            <person name="Young S.K."/>
            <person name="Zeng Q."/>
            <person name="Gargeya S."/>
            <person name="Fitzgerald M."/>
            <person name="Abouelleil A."/>
            <person name="Alvarado L."/>
            <person name="Berlin A.M."/>
            <person name="Chapman S.B."/>
            <person name="Dewar J."/>
            <person name="Goldberg J."/>
            <person name="Griggs A."/>
            <person name="Gujja S."/>
            <person name="Hansen M."/>
            <person name="Howarth C."/>
            <person name="Imamovic A."/>
            <person name="Larimer J."/>
            <person name="McCowan C."/>
            <person name="Murphy C."/>
            <person name="Pearson M."/>
            <person name="Priest M."/>
            <person name="Roberts A."/>
            <person name="Saif S."/>
            <person name="Shea T."/>
            <person name="Sykes S."/>
            <person name="Wortman J."/>
            <person name="Nusbaum C."/>
            <person name="Birren B."/>
        </authorList>
    </citation>
    <scope>NUCLEOTIDE SEQUENCE [LARGE SCALE GENOMIC DNA]</scope>
    <source>
        <strain evidence="3">CBS 10737</strain>
    </source>
</reference>
<feature type="transmembrane region" description="Helical" evidence="2">
    <location>
        <begin position="117"/>
        <end position="137"/>
    </location>
</feature>
<keyword evidence="2" id="KW-1133">Transmembrane helix</keyword>
<sequence>MASTNTAGGYDSTMQGGYQIDFDAMLWQSLGSNPSKTTWWNVFALVLQSLIVSSIVTKTFQYFEYFQKSDNSLYLGFVGLGCSVSIAALGLTCAQTYKLVYHAATEFHTIYRFLYMVDQTILLIGAFFNASAAIYYAHRAWSMANKKRWLLPPLAIVVIAPFISAFVVVIKGYKLPALLMENLPSLPGYFEDYIHSSRVWGALTLAMDATLCLSLTTLLLRSKDSIFHNETRLLHNLFALMYESMLPPVILLLILESADQVAGSPTSDWRKFVITCVPTLYFHSVLSALVGRQTIRGLLHNKLKKEGGEISLLSSGKSSGGISKAFTNHTYPSTDLINPKLVEEGNGSYKEMKSDIENGSQVSMIGPMVKVRIEHNSNISEPDNYAINHPHLSPTGEYSTANRDSLQGRFP</sequence>
<keyword evidence="2" id="KW-0472">Membrane</keyword>
<feature type="compositionally biased region" description="Polar residues" evidence="1">
    <location>
        <begin position="396"/>
        <end position="405"/>
    </location>
</feature>
<dbReference type="Proteomes" id="UP000094020">
    <property type="component" value="Chromosome 2"/>
</dbReference>
<keyword evidence="2" id="KW-0812">Transmembrane</keyword>
<gene>
    <name evidence="3" type="ORF">I206_06833</name>
    <name evidence="4" type="ORF">I206_102074</name>
</gene>
<keyword evidence="5" id="KW-1185">Reference proteome</keyword>
<feature type="transmembrane region" description="Helical" evidence="2">
    <location>
        <begin position="233"/>
        <end position="252"/>
    </location>
</feature>
<reference evidence="3" key="3">
    <citation type="submission" date="2016-07" db="EMBL/GenBank/DDBJ databases">
        <title>Evolution of pathogenesis and genome organization in the Tremellales.</title>
        <authorList>
            <person name="Cuomo C."/>
            <person name="Litvintseva A."/>
            <person name="Heitman J."/>
            <person name="Chen Y."/>
            <person name="Sun S."/>
            <person name="Springer D."/>
            <person name="Dromer F."/>
            <person name="Young S."/>
            <person name="Zeng Q."/>
            <person name="Chapman S."/>
            <person name="Gujja S."/>
            <person name="Saif S."/>
            <person name="Birren B."/>
        </authorList>
    </citation>
    <scope>NUCLEOTIDE SEQUENCE</scope>
    <source>
        <strain evidence="3">CBS 10737</strain>
    </source>
</reference>
<dbReference type="EMBL" id="KV700117">
    <property type="protein sequence ID" value="OCF47059.1"/>
    <property type="molecule type" value="Genomic_DNA"/>
</dbReference>
<dbReference type="RefSeq" id="XP_019008278.1">
    <property type="nucleotide sequence ID" value="XM_019158532.1"/>
</dbReference>